<feature type="compositionally biased region" description="Polar residues" evidence="1">
    <location>
        <begin position="515"/>
        <end position="529"/>
    </location>
</feature>
<keyword evidence="3" id="KW-1185">Reference proteome</keyword>
<feature type="region of interest" description="Disordered" evidence="1">
    <location>
        <begin position="203"/>
        <end position="600"/>
    </location>
</feature>
<feature type="compositionally biased region" description="Polar residues" evidence="1">
    <location>
        <begin position="81"/>
        <end position="92"/>
    </location>
</feature>
<feature type="non-terminal residue" evidence="2">
    <location>
        <position position="654"/>
    </location>
</feature>
<evidence type="ECO:0000313" key="3">
    <source>
        <dbReference type="Proteomes" id="UP000780801"/>
    </source>
</evidence>
<feature type="compositionally biased region" description="Polar residues" evidence="1">
    <location>
        <begin position="548"/>
        <end position="560"/>
    </location>
</feature>
<feature type="region of interest" description="Disordered" evidence="1">
    <location>
        <begin position="1"/>
        <end position="143"/>
    </location>
</feature>
<name>A0A9P6FSG8_9FUNG</name>
<reference evidence="2" key="1">
    <citation type="journal article" date="2020" name="Fungal Divers.">
        <title>Resolving the Mortierellaceae phylogeny through synthesis of multi-gene phylogenetics and phylogenomics.</title>
        <authorList>
            <person name="Vandepol N."/>
            <person name="Liber J."/>
            <person name="Desiro A."/>
            <person name="Na H."/>
            <person name="Kennedy M."/>
            <person name="Barry K."/>
            <person name="Grigoriev I.V."/>
            <person name="Miller A.N."/>
            <person name="O'Donnell K."/>
            <person name="Stajich J.E."/>
            <person name="Bonito G."/>
        </authorList>
    </citation>
    <scope>NUCLEOTIDE SEQUENCE</scope>
    <source>
        <strain evidence="2">KOD1015</strain>
    </source>
</reference>
<feature type="compositionally biased region" description="Basic and acidic residues" evidence="1">
    <location>
        <begin position="94"/>
        <end position="116"/>
    </location>
</feature>
<gene>
    <name evidence="2" type="ORF">BGW38_002642</name>
</gene>
<feature type="compositionally biased region" description="Polar residues" evidence="1">
    <location>
        <begin position="240"/>
        <end position="255"/>
    </location>
</feature>
<dbReference type="Proteomes" id="UP000780801">
    <property type="component" value="Unassembled WGS sequence"/>
</dbReference>
<dbReference type="EMBL" id="JAABOA010001940">
    <property type="protein sequence ID" value="KAF9580637.1"/>
    <property type="molecule type" value="Genomic_DNA"/>
</dbReference>
<feature type="compositionally biased region" description="Basic and acidic residues" evidence="1">
    <location>
        <begin position="379"/>
        <end position="416"/>
    </location>
</feature>
<feature type="compositionally biased region" description="Polar residues" evidence="1">
    <location>
        <begin position="11"/>
        <end position="30"/>
    </location>
</feature>
<feature type="compositionally biased region" description="Basic residues" evidence="1">
    <location>
        <begin position="504"/>
        <end position="514"/>
    </location>
</feature>
<organism evidence="2 3">
    <name type="scientific">Lunasporangiospora selenospora</name>
    <dbReference type="NCBI Taxonomy" id="979761"/>
    <lineage>
        <taxon>Eukaryota</taxon>
        <taxon>Fungi</taxon>
        <taxon>Fungi incertae sedis</taxon>
        <taxon>Mucoromycota</taxon>
        <taxon>Mortierellomycotina</taxon>
        <taxon>Mortierellomycetes</taxon>
        <taxon>Mortierellales</taxon>
        <taxon>Mortierellaceae</taxon>
        <taxon>Lunasporangiospora</taxon>
    </lineage>
</organism>
<feature type="compositionally biased region" description="Basic residues" evidence="1">
    <location>
        <begin position="437"/>
        <end position="451"/>
    </location>
</feature>
<evidence type="ECO:0000313" key="2">
    <source>
        <dbReference type="EMBL" id="KAF9580637.1"/>
    </source>
</evidence>
<comment type="caution">
    <text evidence="2">The sequence shown here is derived from an EMBL/GenBank/DDBJ whole genome shotgun (WGS) entry which is preliminary data.</text>
</comment>
<sequence length="654" mass="72223">MDSSIDLPSDFDQTQPDSSQDSVNLVSSPNIRYKESSVSRRIKSSTPQIKESSAPAAIEQHGHKQATSTTALHVRDVHHTQLPTPTKPTINTFRRADGLKDRDDSSSSKRLGDDSKNSIPNKSNTDTKATPCQPLDSSTGSYPMFDLDEKDLIILDKPIDNSKFQTLEGPVVQSLDTPRTRPIDLVSSPIFPNAILPVSEPLHFDEMSDSDPEISRNPKTSHLLRRGKTHSDPKLLPSKEAQSSAQPLTPKSRVNSGKDKKQDPSKAADKNLDNENGEDDDFQTTTAHTRSSVHLTGTNQSTKKPLPNLATKERREHEREQERDRDWSQRQEHGSDRLSKLKADQQKNDAKFESTFMRKGSVQQTMRQVKQNNQSQDQICREKLTTKKKESGNDSKSTSGEKESMTKEKKGAKEDNESSSQDINMGEDSLTDSDEKKKKKQKRQKKKKQKQKMVDVDNESDSEQQPEGSLSPKPSKQNDSKGARPLPNADHQSSDTQVTPPKATVRKSGHKSKLTTRMTAPGSDSASESQSDDFQDSPRPPNRDSGAKLTSKNLPSTPTKSGHALSLTIPNPPGKATLQTDSPNKSKTDLGSLSTRTTSSESLIVNTPSKTTNVNSLQQELDPFDALELRGNSPQYANRIYLVSKKGQEASSSS</sequence>
<feature type="compositionally biased region" description="Low complexity" evidence="1">
    <location>
        <begin position="590"/>
        <end position="600"/>
    </location>
</feature>
<proteinExistence type="predicted"/>
<feature type="compositionally biased region" description="Polar residues" evidence="1">
    <location>
        <begin position="283"/>
        <end position="303"/>
    </location>
</feature>
<accession>A0A9P6FSG8</accession>
<feature type="compositionally biased region" description="Polar residues" evidence="1">
    <location>
        <begin position="361"/>
        <end position="378"/>
    </location>
</feature>
<dbReference type="AlphaFoldDB" id="A0A9P6FSG8"/>
<protein>
    <submittedName>
        <fullName evidence="2">Uncharacterized protein</fullName>
    </submittedName>
</protein>
<feature type="compositionally biased region" description="Polar residues" evidence="1">
    <location>
        <begin position="465"/>
        <end position="475"/>
    </location>
</feature>
<evidence type="ECO:0000256" key="1">
    <source>
        <dbReference type="SAM" id="MobiDB-lite"/>
    </source>
</evidence>
<feature type="compositionally biased region" description="Polar residues" evidence="1">
    <location>
        <begin position="490"/>
        <end position="499"/>
    </location>
</feature>
<feature type="compositionally biased region" description="Polar residues" evidence="1">
    <location>
        <begin position="117"/>
        <end position="141"/>
    </location>
</feature>
<feature type="compositionally biased region" description="Basic and acidic residues" evidence="1">
    <location>
        <begin position="311"/>
        <end position="352"/>
    </location>
</feature>
<feature type="compositionally biased region" description="Basic and acidic residues" evidence="1">
    <location>
        <begin position="256"/>
        <end position="273"/>
    </location>
</feature>